<proteinExistence type="predicted"/>
<dbReference type="AlphaFoldDB" id="A0A7J4XBW7"/>
<dbReference type="RefSeq" id="WP_021935602.1">
    <property type="nucleotide sequence ID" value="NZ_CP081899.1"/>
</dbReference>
<accession>A0A7J4XBW7</accession>
<comment type="caution">
    <text evidence="1">The sequence shown here is derived from an EMBL/GenBank/DDBJ whole genome shotgun (WGS) entry which is preliminary data.</text>
</comment>
<gene>
    <name evidence="1" type="ORF">F3F73_23480</name>
</gene>
<name>A0A7J4XBW7_9BACE</name>
<dbReference type="PROSITE" id="PS00695">
    <property type="entry name" value="ENT_VIR_OMP_2"/>
    <property type="match status" value="1"/>
</dbReference>
<evidence type="ECO:0000313" key="1">
    <source>
        <dbReference type="EMBL" id="KAA3756418.1"/>
    </source>
</evidence>
<dbReference type="InterPro" id="IPR000758">
    <property type="entry name" value="Enterovir_OMP"/>
</dbReference>
<organism evidence="1 2">
    <name type="scientific">Bacteroides salyersiae</name>
    <dbReference type="NCBI Taxonomy" id="291644"/>
    <lineage>
        <taxon>Bacteria</taxon>
        <taxon>Pseudomonadati</taxon>
        <taxon>Bacteroidota</taxon>
        <taxon>Bacteroidia</taxon>
        <taxon>Bacteroidales</taxon>
        <taxon>Bacteroidaceae</taxon>
        <taxon>Bacteroides</taxon>
    </lineage>
</organism>
<dbReference type="GO" id="GO:0044384">
    <property type="term" value="C:host outer membrane"/>
    <property type="evidence" value="ECO:0007669"/>
    <property type="project" value="InterPro"/>
</dbReference>
<evidence type="ECO:0000313" key="2">
    <source>
        <dbReference type="Proteomes" id="UP000422221"/>
    </source>
</evidence>
<sequence length="211" mass="23970">MKKIKFLPYRLQALYKVSFIILFFSLAGRPTYAESSDGKINDKSIQNQTTSGHSIELNGIGLAYSYEYAFSPRGTVLFSAGSSYTYGWMLGLDVNSLNEIYITTKDYHLISGNISVEPRFYYNLQKRHRKNKRTFGNSGGYLSVNLGYSFPIAITSGWEAAHIYNVTPYWGFRRVWKHFLFDLAGGVGYFGSSNGYSGIYPTFRIGLGYRF</sequence>
<dbReference type="EMBL" id="VWMK01000049">
    <property type="protein sequence ID" value="KAA3756418.1"/>
    <property type="molecule type" value="Genomic_DNA"/>
</dbReference>
<dbReference type="Proteomes" id="UP000422221">
    <property type="component" value="Unassembled WGS sequence"/>
</dbReference>
<protein>
    <recommendedName>
        <fullName evidence="3">DUF3575 domain-containing protein</fullName>
    </recommendedName>
</protein>
<reference evidence="1 2" key="1">
    <citation type="journal article" date="2019" name="Nat. Med.">
        <title>A library of human gut bacterial isolates paired with longitudinal multiomics data enables mechanistic microbiome research.</title>
        <authorList>
            <person name="Poyet M."/>
            <person name="Groussin M."/>
            <person name="Gibbons S.M."/>
            <person name="Avila-Pacheco J."/>
            <person name="Jiang X."/>
            <person name="Kearney S.M."/>
            <person name="Perrotta A.R."/>
            <person name="Berdy B."/>
            <person name="Zhao S."/>
            <person name="Lieberman T.D."/>
            <person name="Swanson P.K."/>
            <person name="Smith M."/>
            <person name="Roesemann S."/>
            <person name="Alexander J.E."/>
            <person name="Rich S.A."/>
            <person name="Livny J."/>
            <person name="Vlamakis H."/>
            <person name="Clish C."/>
            <person name="Bullock K."/>
            <person name="Deik A."/>
            <person name="Scott J."/>
            <person name="Pierce K.A."/>
            <person name="Xavier R.J."/>
            <person name="Alm E.J."/>
        </authorList>
    </citation>
    <scope>NUCLEOTIDE SEQUENCE [LARGE SCALE GENOMIC DNA]</scope>
    <source>
        <strain evidence="1 2">BIOML-A10</strain>
    </source>
</reference>
<evidence type="ECO:0008006" key="3">
    <source>
        <dbReference type="Google" id="ProtNLM"/>
    </source>
</evidence>